<reference evidence="2 3" key="1">
    <citation type="submission" date="2017-08" db="EMBL/GenBank/DDBJ databases">
        <title>WGS of Clinical strains of the CDC Group NO-1 linked to zoonotic infections in humans.</title>
        <authorList>
            <person name="Bernier A.-M."/>
            <person name="Bernard K."/>
        </authorList>
    </citation>
    <scope>NUCLEOTIDE SEQUENCE [LARGE SCALE GENOMIC DNA]</scope>
    <source>
        <strain evidence="2 3">NML03-0146</strain>
    </source>
</reference>
<accession>A0A2A2ACG8</accession>
<sequence>MSVAQPTTIPFAQRRLSKDSLLQLLTSLLVLAALLAGGAYVVKKHLWAQQTLADVGPRYQRLLGITQSEAQMQQALQRSTQLLDAYTYPAERDTGQIGTDIQQKLRAAFSGTQMVIQSSQVLPEEEQEGHLLAIPVEVRMEGNLQSLRQGLVALSAQRPTIQIASISLQAGRKLSPYDPIQLIVQARFFVWRRAA</sequence>
<comment type="caution">
    <text evidence="2">The sequence shown here is derived from an EMBL/GenBank/DDBJ whole genome shotgun (WGS) entry which is preliminary data.</text>
</comment>
<dbReference type="Proteomes" id="UP000217999">
    <property type="component" value="Unassembled WGS sequence"/>
</dbReference>
<dbReference type="AlphaFoldDB" id="A0A2A2ACG8"/>
<keyword evidence="1" id="KW-1133">Transmembrane helix</keyword>
<protein>
    <submittedName>
        <fullName evidence="2">General secretion pathway protein GspM</fullName>
    </submittedName>
</protein>
<evidence type="ECO:0000256" key="1">
    <source>
        <dbReference type="SAM" id="Phobius"/>
    </source>
</evidence>
<evidence type="ECO:0000313" key="2">
    <source>
        <dbReference type="EMBL" id="PAT35438.1"/>
    </source>
</evidence>
<organism evidence="2 3">
    <name type="scientific">Vandammella animalimorsus</name>
    <dbReference type="NCBI Taxonomy" id="2029117"/>
    <lineage>
        <taxon>Bacteria</taxon>
        <taxon>Pseudomonadati</taxon>
        <taxon>Pseudomonadota</taxon>
        <taxon>Betaproteobacteria</taxon>
        <taxon>Burkholderiales</taxon>
        <taxon>Comamonadaceae</taxon>
        <taxon>Vandammella</taxon>
    </lineage>
</organism>
<keyword evidence="1" id="KW-0472">Membrane</keyword>
<name>A0A2A2ACG8_9BURK</name>
<dbReference type="InterPro" id="IPR034756">
    <property type="entry name" value="T2SSM_b"/>
</dbReference>
<keyword evidence="1" id="KW-0812">Transmembrane</keyword>
<dbReference type="RefSeq" id="WP_095549525.1">
    <property type="nucleotide sequence ID" value="NZ_NSJF01000002.1"/>
</dbReference>
<proteinExistence type="predicted"/>
<evidence type="ECO:0000313" key="3">
    <source>
        <dbReference type="Proteomes" id="UP000217999"/>
    </source>
</evidence>
<dbReference type="EMBL" id="NSJF01000002">
    <property type="protein sequence ID" value="PAT35438.1"/>
    <property type="molecule type" value="Genomic_DNA"/>
</dbReference>
<feature type="transmembrane region" description="Helical" evidence="1">
    <location>
        <begin position="20"/>
        <end position="42"/>
    </location>
</feature>
<dbReference type="Pfam" id="PF10741">
    <property type="entry name" value="T2SSM_b"/>
    <property type="match status" value="1"/>
</dbReference>
<gene>
    <name evidence="2" type="ORF">CK620_06150</name>
</gene>